<accession>A0A150X3A2</accession>
<dbReference type="SUPFAM" id="SSF109854">
    <property type="entry name" value="DinB/YfiT-like putative metalloenzymes"/>
    <property type="match status" value="1"/>
</dbReference>
<dbReference type="InterPro" id="IPR034660">
    <property type="entry name" value="DinB/YfiT-like"/>
</dbReference>
<dbReference type="STRING" id="296218.AWN68_10965"/>
<reference evidence="2 3" key="1">
    <citation type="submission" date="2016-01" db="EMBL/GenBank/DDBJ databases">
        <title>Genome sequencing of Roseivirga echinicomitans KMM 6058.</title>
        <authorList>
            <person name="Selvaratnam C."/>
            <person name="Thevarajoo S."/>
            <person name="Goh K.M."/>
            <person name="Ee R."/>
            <person name="Chan K.-G."/>
            <person name="Chong C.S."/>
        </authorList>
    </citation>
    <scope>NUCLEOTIDE SEQUENCE [LARGE SCALE GENOMIC DNA]</scope>
    <source>
        <strain evidence="2 3">KMM 6058</strain>
    </source>
</reference>
<name>A0A150X3A2_9BACT</name>
<feature type="domain" description="DinB-like" evidence="1">
    <location>
        <begin position="40"/>
        <end position="150"/>
    </location>
</feature>
<dbReference type="Gene3D" id="1.20.120.450">
    <property type="entry name" value="dinb family like domain"/>
    <property type="match status" value="1"/>
</dbReference>
<sequence length="161" mass="18631">MNKEAINKLLSTLEDSFQGLPWFGESLMDKLSRIDYRIVNIAHIPTTNSIARLVHHIINWRIFVIEKIKGNDAFDIEMNSQNDWTDLHISTEKDWADLIQKLVNTQKEIFDLLNAKTDEFLQTPVYGREYTIQRLIEGIVQHDIYHQGQIAVVAKQAALKG</sequence>
<dbReference type="Proteomes" id="UP000075615">
    <property type="component" value="Unassembled WGS sequence"/>
</dbReference>
<dbReference type="OrthoDB" id="9814103at2"/>
<gene>
    <name evidence="2" type="ORF">AWN68_10965</name>
</gene>
<keyword evidence="3" id="KW-1185">Reference proteome</keyword>
<proteinExistence type="predicted"/>
<dbReference type="EMBL" id="LRDB01000050">
    <property type="protein sequence ID" value="KYG73194.1"/>
    <property type="molecule type" value="Genomic_DNA"/>
</dbReference>
<dbReference type="AlphaFoldDB" id="A0A150X3A2"/>
<dbReference type="Pfam" id="PF12867">
    <property type="entry name" value="DinB_2"/>
    <property type="match status" value="1"/>
</dbReference>
<organism evidence="2 3">
    <name type="scientific">Roseivirga echinicomitans</name>
    <dbReference type="NCBI Taxonomy" id="296218"/>
    <lineage>
        <taxon>Bacteria</taxon>
        <taxon>Pseudomonadati</taxon>
        <taxon>Bacteroidota</taxon>
        <taxon>Cytophagia</taxon>
        <taxon>Cytophagales</taxon>
        <taxon>Roseivirgaceae</taxon>
        <taxon>Roseivirga</taxon>
    </lineage>
</organism>
<comment type="caution">
    <text evidence="2">The sequence shown here is derived from an EMBL/GenBank/DDBJ whole genome shotgun (WGS) entry which is preliminary data.</text>
</comment>
<dbReference type="InterPro" id="IPR024775">
    <property type="entry name" value="DinB-like"/>
</dbReference>
<dbReference type="RefSeq" id="WP_068418400.1">
    <property type="nucleotide sequence ID" value="NZ_LRDB01000050.1"/>
</dbReference>
<protein>
    <recommendedName>
        <fullName evidence="1">DinB-like domain-containing protein</fullName>
    </recommendedName>
</protein>
<evidence type="ECO:0000259" key="1">
    <source>
        <dbReference type="Pfam" id="PF12867"/>
    </source>
</evidence>
<evidence type="ECO:0000313" key="2">
    <source>
        <dbReference type="EMBL" id="KYG73194.1"/>
    </source>
</evidence>
<evidence type="ECO:0000313" key="3">
    <source>
        <dbReference type="Proteomes" id="UP000075615"/>
    </source>
</evidence>